<evidence type="ECO:0000256" key="6">
    <source>
        <dbReference type="PROSITE-ProRule" id="PRU00169"/>
    </source>
</evidence>
<evidence type="ECO:0000256" key="2">
    <source>
        <dbReference type="ARBA" id="ARBA00023012"/>
    </source>
</evidence>
<dbReference type="FunFam" id="3.40.50.2300:FF:000001">
    <property type="entry name" value="DNA-binding response regulator PhoB"/>
    <property type="match status" value="1"/>
</dbReference>
<dbReference type="OrthoDB" id="272875at2"/>
<feature type="DNA-binding region" description="OmpR/PhoB-type" evidence="7">
    <location>
        <begin position="136"/>
        <end position="237"/>
    </location>
</feature>
<feature type="modified residue" description="4-aspartylphosphate" evidence="6">
    <location>
        <position position="55"/>
    </location>
</feature>
<dbReference type="PROSITE" id="PS50110">
    <property type="entry name" value="RESPONSE_REGULATORY"/>
    <property type="match status" value="1"/>
</dbReference>
<dbReference type="SMART" id="SM00448">
    <property type="entry name" value="REC"/>
    <property type="match status" value="1"/>
</dbReference>
<dbReference type="InterPro" id="IPR001867">
    <property type="entry name" value="OmpR/PhoB-type_DNA-bd"/>
</dbReference>
<evidence type="ECO:0000256" key="7">
    <source>
        <dbReference type="PROSITE-ProRule" id="PRU01091"/>
    </source>
</evidence>
<evidence type="ECO:0000313" key="11">
    <source>
        <dbReference type="Proteomes" id="UP000320672"/>
    </source>
</evidence>
<name>A0A517MKN6_9BACT</name>
<keyword evidence="5" id="KW-0804">Transcription</keyword>
<dbReference type="InterPro" id="IPR001789">
    <property type="entry name" value="Sig_transdc_resp-reg_receiver"/>
</dbReference>
<dbReference type="GO" id="GO:0000156">
    <property type="term" value="F:phosphorelay response regulator activity"/>
    <property type="evidence" value="ECO:0007669"/>
    <property type="project" value="TreeGrafter"/>
</dbReference>
<evidence type="ECO:0000313" key="10">
    <source>
        <dbReference type="EMBL" id="QDS95434.1"/>
    </source>
</evidence>
<accession>A0A517MKN6</accession>
<dbReference type="KEGG" id="rml:FF011L_42300"/>
<gene>
    <name evidence="10" type="primary">regX3</name>
    <name evidence="10" type="ORF">FF011L_42300</name>
</gene>
<dbReference type="Pfam" id="PF00072">
    <property type="entry name" value="Response_reg"/>
    <property type="match status" value="1"/>
</dbReference>
<keyword evidence="11" id="KW-1185">Reference proteome</keyword>
<dbReference type="GO" id="GO:0000976">
    <property type="term" value="F:transcription cis-regulatory region binding"/>
    <property type="evidence" value="ECO:0007669"/>
    <property type="project" value="TreeGrafter"/>
</dbReference>
<dbReference type="SUPFAM" id="SSF46894">
    <property type="entry name" value="C-terminal effector domain of the bipartite response regulators"/>
    <property type="match status" value="1"/>
</dbReference>
<sequence>MRHHILVVEDEQHLGVGIKYNLEAEGYRVTLVEDGPTALRVVGKTGDAVDLVVLDLMLPGMSGYAVCETIRETGSMVPVLMLSARTLAEDRSRGFDVGANQYLAKPFELAELLSRVKNLLSNARPAEAVEEPMRQVPIKKAGFGAITVDFETHEVTKAGSPLKMTPKELRLLHYFVGNPNRVISRQELLREVWEITGKLQTRAVDQFIARLRKAIEENPAEPIHLLTIRDAGYRFIPDAKPCVEAESGGVEE</sequence>
<organism evidence="10 11">
    <name type="scientific">Roseimaritima multifibrata</name>
    <dbReference type="NCBI Taxonomy" id="1930274"/>
    <lineage>
        <taxon>Bacteria</taxon>
        <taxon>Pseudomonadati</taxon>
        <taxon>Planctomycetota</taxon>
        <taxon>Planctomycetia</taxon>
        <taxon>Pirellulales</taxon>
        <taxon>Pirellulaceae</taxon>
        <taxon>Roseimaritima</taxon>
    </lineage>
</organism>
<feature type="domain" description="OmpR/PhoB-type" evidence="9">
    <location>
        <begin position="136"/>
        <end position="237"/>
    </location>
</feature>
<dbReference type="InterPro" id="IPR036388">
    <property type="entry name" value="WH-like_DNA-bd_sf"/>
</dbReference>
<dbReference type="EMBL" id="CP036262">
    <property type="protein sequence ID" value="QDS95434.1"/>
    <property type="molecule type" value="Genomic_DNA"/>
</dbReference>
<proteinExistence type="predicted"/>
<keyword evidence="1 6" id="KW-0597">Phosphoprotein</keyword>
<dbReference type="InterPro" id="IPR016032">
    <property type="entry name" value="Sig_transdc_resp-reg_C-effctor"/>
</dbReference>
<reference evidence="10 11" key="1">
    <citation type="submission" date="2019-02" db="EMBL/GenBank/DDBJ databases">
        <title>Deep-cultivation of Planctomycetes and their phenomic and genomic characterization uncovers novel biology.</title>
        <authorList>
            <person name="Wiegand S."/>
            <person name="Jogler M."/>
            <person name="Boedeker C."/>
            <person name="Pinto D."/>
            <person name="Vollmers J."/>
            <person name="Rivas-Marin E."/>
            <person name="Kohn T."/>
            <person name="Peeters S.H."/>
            <person name="Heuer A."/>
            <person name="Rast P."/>
            <person name="Oberbeckmann S."/>
            <person name="Bunk B."/>
            <person name="Jeske O."/>
            <person name="Meyerdierks A."/>
            <person name="Storesund J.E."/>
            <person name="Kallscheuer N."/>
            <person name="Luecker S."/>
            <person name="Lage O.M."/>
            <person name="Pohl T."/>
            <person name="Merkel B.J."/>
            <person name="Hornburger P."/>
            <person name="Mueller R.-W."/>
            <person name="Bruemmer F."/>
            <person name="Labrenz M."/>
            <person name="Spormann A.M."/>
            <person name="Op den Camp H."/>
            <person name="Overmann J."/>
            <person name="Amann R."/>
            <person name="Jetten M.S.M."/>
            <person name="Mascher T."/>
            <person name="Medema M.H."/>
            <person name="Devos D.P."/>
            <person name="Kaster A.-K."/>
            <person name="Ovreas L."/>
            <person name="Rohde M."/>
            <person name="Galperin M.Y."/>
            <person name="Jogler C."/>
        </authorList>
    </citation>
    <scope>NUCLEOTIDE SEQUENCE [LARGE SCALE GENOMIC DNA]</scope>
    <source>
        <strain evidence="10 11">FF011L</strain>
    </source>
</reference>
<dbReference type="Gene3D" id="1.10.10.10">
    <property type="entry name" value="Winged helix-like DNA-binding domain superfamily/Winged helix DNA-binding domain"/>
    <property type="match status" value="1"/>
</dbReference>
<dbReference type="PANTHER" id="PTHR48111:SF21">
    <property type="entry name" value="DNA-BINDING DUAL MASTER TRANSCRIPTIONAL REGULATOR RPAA"/>
    <property type="match status" value="1"/>
</dbReference>
<dbReference type="CDD" id="cd17574">
    <property type="entry name" value="REC_OmpR"/>
    <property type="match status" value="1"/>
</dbReference>
<dbReference type="SUPFAM" id="SSF52172">
    <property type="entry name" value="CheY-like"/>
    <property type="match status" value="1"/>
</dbReference>
<evidence type="ECO:0000256" key="4">
    <source>
        <dbReference type="ARBA" id="ARBA00023125"/>
    </source>
</evidence>
<dbReference type="InterPro" id="IPR039420">
    <property type="entry name" value="WalR-like"/>
</dbReference>
<dbReference type="Proteomes" id="UP000320672">
    <property type="component" value="Chromosome"/>
</dbReference>
<evidence type="ECO:0000259" key="9">
    <source>
        <dbReference type="PROSITE" id="PS51755"/>
    </source>
</evidence>
<dbReference type="GO" id="GO:0032993">
    <property type="term" value="C:protein-DNA complex"/>
    <property type="evidence" value="ECO:0007669"/>
    <property type="project" value="TreeGrafter"/>
</dbReference>
<keyword evidence="4 7" id="KW-0238">DNA-binding</keyword>
<dbReference type="PANTHER" id="PTHR48111">
    <property type="entry name" value="REGULATOR OF RPOS"/>
    <property type="match status" value="1"/>
</dbReference>
<evidence type="ECO:0000256" key="5">
    <source>
        <dbReference type="ARBA" id="ARBA00023163"/>
    </source>
</evidence>
<keyword evidence="3" id="KW-0805">Transcription regulation</keyword>
<dbReference type="PROSITE" id="PS51755">
    <property type="entry name" value="OMPR_PHOB"/>
    <property type="match status" value="1"/>
</dbReference>
<dbReference type="CDD" id="cd00383">
    <property type="entry name" value="trans_reg_C"/>
    <property type="match status" value="1"/>
</dbReference>
<dbReference type="GO" id="GO:0005829">
    <property type="term" value="C:cytosol"/>
    <property type="evidence" value="ECO:0007669"/>
    <property type="project" value="TreeGrafter"/>
</dbReference>
<dbReference type="RefSeq" id="WP_145353567.1">
    <property type="nucleotide sequence ID" value="NZ_CP036262.1"/>
</dbReference>
<dbReference type="Pfam" id="PF00486">
    <property type="entry name" value="Trans_reg_C"/>
    <property type="match status" value="1"/>
</dbReference>
<evidence type="ECO:0000256" key="3">
    <source>
        <dbReference type="ARBA" id="ARBA00023015"/>
    </source>
</evidence>
<dbReference type="GO" id="GO:0006355">
    <property type="term" value="P:regulation of DNA-templated transcription"/>
    <property type="evidence" value="ECO:0007669"/>
    <property type="project" value="InterPro"/>
</dbReference>
<keyword evidence="2" id="KW-0902">Two-component regulatory system</keyword>
<dbReference type="Gene3D" id="3.40.50.2300">
    <property type="match status" value="1"/>
</dbReference>
<dbReference type="SMART" id="SM00862">
    <property type="entry name" value="Trans_reg_C"/>
    <property type="match status" value="1"/>
</dbReference>
<dbReference type="InterPro" id="IPR011006">
    <property type="entry name" value="CheY-like_superfamily"/>
</dbReference>
<evidence type="ECO:0000256" key="1">
    <source>
        <dbReference type="ARBA" id="ARBA00022553"/>
    </source>
</evidence>
<evidence type="ECO:0000259" key="8">
    <source>
        <dbReference type="PROSITE" id="PS50110"/>
    </source>
</evidence>
<dbReference type="AlphaFoldDB" id="A0A517MKN6"/>
<protein>
    <submittedName>
        <fullName evidence="10">Sensory transduction protein regX3</fullName>
    </submittedName>
</protein>
<feature type="domain" description="Response regulatory" evidence="8">
    <location>
        <begin position="4"/>
        <end position="120"/>
    </location>
</feature>